<feature type="region of interest" description="Disordered" evidence="1">
    <location>
        <begin position="117"/>
        <end position="138"/>
    </location>
</feature>
<evidence type="ECO:0000256" key="1">
    <source>
        <dbReference type="SAM" id="MobiDB-lite"/>
    </source>
</evidence>
<evidence type="ECO:0000313" key="4">
    <source>
        <dbReference type="WBParaSite" id="HPBE_0001133901-mRNA-1"/>
    </source>
</evidence>
<dbReference type="WBParaSite" id="HPBE_0001133901-mRNA-1">
    <property type="protein sequence ID" value="HPBE_0001133901-mRNA-1"/>
    <property type="gene ID" value="HPBE_0001133901"/>
</dbReference>
<dbReference type="EMBL" id="UZAH01027066">
    <property type="protein sequence ID" value="VDO88262.1"/>
    <property type="molecule type" value="Genomic_DNA"/>
</dbReference>
<protein>
    <submittedName>
        <fullName evidence="4">CBS domain-containing protein</fullName>
    </submittedName>
</protein>
<accession>A0A3P8CVI4</accession>
<dbReference type="AlphaFoldDB" id="A0A183FTF1"/>
<reference evidence="2 3" key="1">
    <citation type="submission" date="2018-11" db="EMBL/GenBank/DDBJ databases">
        <authorList>
            <consortium name="Pathogen Informatics"/>
        </authorList>
    </citation>
    <scope>NUCLEOTIDE SEQUENCE [LARGE SCALE GENOMIC DNA]</scope>
</reference>
<reference evidence="4" key="2">
    <citation type="submission" date="2019-09" db="UniProtKB">
        <authorList>
            <consortium name="WormBaseParasite"/>
        </authorList>
    </citation>
    <scope>IDENTIFICATION</scope>
</reference>
<name>A0A183FTF1_HELPZ</name>
<keyword evidence="3" id="KW-1185">Reference proteome</keyword>
<evidence type="ECO:0000313" key="2">
    <source>
        <dbReference type="EMBL" id="VDO88262.1"/>
    </source>
</evidence>
<proteinExistence type="predicted"/>
<sequence length="138" mass="14705">MNGVWRKPAIHKLCQRRQITPPDGRPPPEDCDRNVPLDCAAAMTTVEAAIDSDGQAGRPALAVRLTGVTVGEATSVLAWLVARTIRTTEPILARSNGSITGIIRVESCARRPSSIQLGRKGRIKPNSSSSSSVIGPIR</sequence>
<evidence type="ECO:0000313" key="3">
    <source>
        <dbReference type="Proteomes" id="UP000050761"/>
    </source>
</evidence>
<accession>A0A183FTF1</accession>
<dbReference type="Proteomes" id="UP000050761">
    <property type="component" value="Unassembled WGS sequence"/>
</dbReference>
<organism evidence="3 4">
    <name type="scientific">Heligmosomoides polygyrus</name>
    <name type="common">Parasitic roundworm</name>
    <dbReference type="NCBI Taxonomy" id="6339"/>
    <lineage>
        <taxon>Eukaryota</taxon>
        <taxon>Metazoa</taxon>
        <taxon>Ecdysozoa</taxon>
        <taxon>Nematoda</taxon>
        <taxon>Chromadorea</taxon>
        <taxon>Rhabditida</taxon>
        <taxon>Rhabditina</taxon>
        <taxon>Rhabditomorpha</taxon>
        <taxon>Strongyloidea</taxon>
        <taxon>Heligmosomidae</taxon>
        <taxon>Heligmosomoides</taxon>
    </lineage>
</organism>
<gene>
    <name evidence="2" type="ORF">HPBE_LOCUS11340</name>
</gene>